<dbReference type="Proteomes" id="UP000094025">
    <property type="component" value="Unassembled WGS sequence"/>
</dbReference>
<keyword evidence="2" id="KW-0808">Transferase</keyword>
<dbReference type="SUPFAM" id="SSF52540">
    <property type="entry name" value="P-loop containing nucleoside triphosphate hydrolases"/>
    <property type="match status" value="1"/>
</dbReference>
<dbReference type="GO" id="GO:0009360">
    <property type="term" value="C:DNA polymerase III complex"/>
    <property type="evidence" value="ECO:0007669"/>
    <property type="project" value="TreeGrafter"/>
</dbReference>
<dbReference type="SUPFAM" id="SSF48019">
    <property type="entry name" value="post-AAA+ oligomerization domain-like"/>
    <property type="match status" value="1"/>
</dbReference>
<dbReference type="Gene3D" id="1.10.8.60">
    <property type="match status" value="1"/>
</dbReference>
<reference evidence="8 9" key="1">
    <citation type="journal article" date="2016" name="Int. J. Syst. Evol. Microbiol.">
        <title>Ensifer glycinis sp. nov., an novel rhizobial species associated with Glycine spp.</title>
        <authorList>
            <person name="Yan H."/>
            <person name="Yan J."/>
            <person name="Sui X.H."/>
            <person name="Wang E.T."/>
            <person name="Chen W.X."/>
            <person name="Zhang X.X."/>
            <person name="Chen W.F."/>
        </authorList>
    </citation>
    <scope>NUCLEOTIDE SEQUENCE [LARGE SCALE GENOMIC DNA]</scope>
    <source>
        <strain evidence="8 9">CCBAU 23380</strain>
    </source>
</reference>
<dbReference type="Gene3D" id="1.20.272.10">
    <property type="match status" value="1"/>
</dbReference>
<dbReference type="InterPro" id="IPR027417">
    <property type="entry name" value="P-loop_NTPase"/>
</dbReference>
<gene>
    <name evidence="8" type="ORF">AU381_07115</name>
</gene>
<keyword evidence="4" id="KW-0235">DNA replication</keyword>
<dbReference type="OrthoDB" id="9804983at2"/>
<dbReference type="RefSeq" id="WP_064242366.1">
    <property type="nucleotide sequence ID" value="NZ_LPUX01000060.1"/>
</dbReference>
<evidence type="ECO:0000256" key="3">
    <source>
        <dbReference type="ARBA" id="ARBA00022695"/>
    </source>
</evidence>
<dbReference type="Gene3D" id="3.40.50.300">
    <property type="entry name" value="P-loop containing nucleotide triphosphate hydrolases"/>
    <property type="match status" value="1"/>
</dbReference>
<dbReference type="GO" id="GO:0003677">
    <property type="term" value="F:DNA binding"/>
    <property type="evidence" value="ECO:0007669"/>
    <property type="project" value="InterPro"/>
</dbReference>
<dbReference type="PANTHER" id="PTHR34388">
    <property type="entry name" value="DNA POLYMERASE III SUBUNIT DELTA"/>
    <property type="match status" value="1"/>
</dbReference>
<evidence type="ECO:0000313" key="8">
    <source>
        <dbReference type="EMBL" id="OAP38881.1"/>
    </source>
</evidence>
<evidence type="ECO:0000256" key="5">
    <source>
        <dbReference type="ARBA" id="ARBA00022932"/>
    </source>
</evidence>
<accession>A0A178XUH0</accession>
<evidence type="ECO:0000256" key="4">
    <source>
        <dbReference type="ARBA" id="ARBA00022705"/>
    </source>
</evidence>
<dbReference type="InterPro" id="IPR008921">
    <property type="entry name" value="DNA_pol3_clamp-load_cplx_C"/>
</dbReference>
<dbReference type="GO" id="GO:0003887">
    <property type="term" value="F:DNA-directed DNA polymerase activity"/>
    <property type="evidence" value="ECO:0007669"/>
    <property type="project" value="UniProtKB-KW"/>
</dbReference>
<dbReference type="PANTHER" id="PTHR34388:SF1">
    <property type="entry name" value="DNA POLYMERASE III SUBUNIT DELTA"/>
    <property type="match status" value="1"/>
</dbReference>
<dbReference type="EC" id="2.7.7.7" evidence="1"/>
<evidence type="ECO:0000256" key="7">
    <source>
        <dbReference type="ARBA" id="ARBA00049244"/>
    </source>
</evidence>
<comment type="catalytic activity">
    <reaction evidence="7">
        <text>DNA(n) + a 2'-deoxyribonucleoside 5'-triphosphate = DNA(n+1) + diphosphate</text>
        <dbReference type="Rhea" id="RHEA:22508"/>
        <dbReference type="Rhea" id="RHEA-COMP:17339"/>
        <dbReference type="Rhea" id="RHEA-COMP:17340"/>
        <dbReference type="ChEBI" id="CHEBI:33019"/>
        <dbReference type="ChEBI" id="CHEBI:61560"/>
        <dbReference type="ChEBI" id="CHEBI:173112"/>
        <dbReference type="EC" id="2.7.7.7"/>
    </reaction>
</comment>
<comment type="caution">
    <text evidence="8">The sequence shown here is derived from an EMBL/GenBank/DDBJ whole genome shotgun (WGS) entry which is preliminary data.</text>
</comment>
<dbReference type="AlphaFoldDB" id="A0A178XUH0"/>
<evidence type="ECO:0000256" key="6">
    <source>
        <dbReference type="ARBA" id="ARBA00034754"/>
    </source>
</evidence>
<evidence type="ECO:0000256" key="2">
    <source>
        <dbReference type="ARBA" id="ARBA00022679"/>
    </source>
</evidence>
<dbReference type="EMBL" id="LPUX01000060">
    <property type="protein sequence ID" value="OAP38881.1"/>
    <property type="molecule type" value="Genomic_DNA"/>
</dbReference>
<proteinExistence type="inferred from homology"/>
<name>A0A178XUH0_9HYPH</name>
<dbReference type="GO" id="GO:0006261">
    <property type="term" value="P:DNA-templated DNA replication"/>
    <property type="evidence" value="ECO:0007669"/>
    <property type="project" value="TreeGrafter"/>
</dbReference>
<comment type="similarity">
    <text evidence="6">Belongs to the DNA polymerase HolA subunit family.</text>
</comment>
<keyword evidence="5" id="KW-0239">DNA-directed DNA polymerase</keyword>
<dbReference type="STRING" id="1472378.AU381_07115"/>
<dbReference type="NCBIfam" id="TIGR01128">
    <property type="entry name" value="holA"/>
    <property type="match status" value="1"/>
</dbReference>
<protein>
    <recommendedName>
        <fullName evidence="1">DNA-directed DNA polymerase</fullName>
        <ecNumber evidence="1">2.7.7.7</ecNumber>
    </recommendedName>
</protein>
<evidence type="ECO:0000313" key="9">
    <source>
        <dbReference type="Proteomes" id="UP000094025"/>
    </source>
</evidence>
<dbReference type="InterPro" id="IPR005790">
    <property type="entry name" value="DNA_polIII_delta"/>
</dbReference>
<keyword evidence="9" id="KW-1185">Reference proteome</keyword>
<sequence>MSEVKSHEFDGFLNRGASGYRLFLLYGPDRGLVSERAAQLAGRSGVSLDDPFALVKLDASELQQGAGRVLDEVNAIGLFGGEKLVWIRGASNEKAISEALQLLADEPPTGSTLIIEAGDLKKGAVLRKIGESSRAVASVACYSDDARSLHALVDKELAEAGLRISPAARERLLEALGGDRMASRNELRKLALYCLGKDMVDEEDVLAIVGDASAISVDDAVDAVLQGDVDALLHAMKKITTSKTPPFLALQACLRQFQQLDLMRAEMDASRQSASQVAATLGRGLHFRRKPIVEAALKHWTAPAIRRELSRLQATIYQSRARQSLEESLVLQNLLAIAIQSARR</sequence>
<organism evidence="8 9">
    <name type="scientific">Sinorhizobium glycinis</name>
    <dbReference type="NCBI Taxonomy" id="1472378"/>
    <lineage>
        <taxon>Bacteria</taxon>
        <taxon>Pseudomonadati</taxon>
        <taxon>Pseudomonadota</taxon>
        <taxon>Alphaproteobacteria</taxon>
        <taxon>Hyphomicrobiales</taxon>
        <taxon>Rhizobiaceae</taxon>
        <taxon>Sinorhizobium/Ensifer group</taxon>
        <taxon>Sinorhizobium</taxon>
    </lineage>
</organism>
<keyword evidence="3" id="KW-0548">Nucleotidyltransferase</keyword>
<evidence type="ECO:0000256" key="1">
    <source>
        <dbReference type="ARBA" id="ARBA00012417"/>
    </source>
</evidence>